<evidence type="ECO:0000313" key="2">
    <source>
        <dbReference type="Proteomes" id="UP001148662"/>
    </source>
</evidence>
<keyword evidence="2" id="KW-1185">Reference proteome</keyword>
<dbReference type="EMBL" id="JANHOG010002274">
    <property type="protein sequence ID" value="KAJ3525121.1"/>
    <property type="molecule type" value="Genomic_DNA"/>
</dbReference>
<organism evidence="1 2">
    <name type="scientific">Phlebia brevispora</name>
    <dbReference type="NCBI Taxonomy" id="194682"/>
    <lineage>
        <taxon>Eukaryota</taxon>
        <taxon>Fungi</taxon>
        <taxon>Dikarya</taxon>
        <taxon>Basidiomycota</taxon>
        <taxon>Agaricomycotina</taxon>
        <taxon>Agaricomycetes</taxon>
        <taxon>Polyporales</taxon>
        <taxon>Meruliaceae</taxon>
        <taxon>Phlebia</taxon>
    </lineage>
</organism>
<evidence type="ECO:0000313" key="1">
    <source>
        <dbReference type="EMBL" id="KAJ3525121.1"/>
    </source>
</evidence>
<accession>A0ACC1RUB2</accession>
<protein>
    <submittedName>
        <fullName evidence="1">Uncharacterized protein</fullName>
    </submittedName>
</protein>
<proteinExistence type="predicted"/>
<dbReference type="Proteomes" id="UP001148662">
    <property type="component" value="Unassembled WGS sequence"/>
</dbReference>
<name>A0ACC1RUB2_9APHY</name>
<sequence>MAESNELPSVPLFIDGQYRNACNAATYDVYNPATIQVIEHAASATAQDWYDGSFPRTSSFIDAIPSEDAVKAAQKAFNTWKSTTAGSKAAIFRKAAELLSLDRYRDRIVQTVIEETRTSYPWAKIANVDASAGVLLKHCDFVYSIKGEIISSDSGRDCFVQKLPMGVIFVASPWNVPLGLALISILPPIAAGNTVVLKTSEYCPASQLIVGELLKEAGLPDGVLNIIHISRDDSPVRVAEIIAHSAVRKIACTAEFTGSDRVGKLLALEAAKHLKPCVFELGGKAPSIVLNDANIENAARDIAHGAYVNSGQICTSTERVIVQREVSQKLIGTLKACATKMKAEKDPLKNRNSILGCLISPDAVKTVISAIEEAVSEGAELILGDMKVDGTCMQPHIVLGAKPGSRLWEREICTIAVVDTVDESVDLANASAYSLTSSLWTENMALAWSLASRIRAGKVIINGPTNTPESRYPQHGWGGASGYGTFTVESFLNTQLVSFRK</sequence>
<reference evidence="1" key="1">
    <citation type="submission" date="2022-07" db="EMBL/GenBank/DDBJ databases">
        <title>Genome Sequence of Phlebia brevispora.</title>
        <authorList>
            <person name="Buettner E."/>
        </authorList>
    </citation>
    <scope>NUCLEOTIDE SEQUENCE</scope>
    <source>
        <strain evidence="1">MPL23</strain>
    </source>
</reference>
<comment type="caution">
    <text evidence="1">The sequence shown here is derived from an EMBL/GenBank/DDBJ whole genome shotgun (WGS) entry which is preliminary data.</text>
</comment>
<gene>
    <name evidence="1" type="ORF">NM688_g8454</name>
</gene>